<keyword evidence="2" id="KW-1185">Reference proteome</keyword>
<dbReference type="RefSeq" id="WP_053996622.1">
    <property type="nucleotide sequence ID" value="NZ_CP065643.1"/>
</dbReference>
<sequence>MLSYIDKYIWSIEKYKSNGNFQDIGYLMLYSFALAFDVTGREEYKKVALEAANSLFASLKEGNYLICNWLENGESYAGVDSFMNIGLWIWAYDQTREPKYISAVTR</sequence>
<dbReference type="Proteomes" id="UP000037977">
    <property type="component" value="Unassembled WGS sequence"/>
</dbReference>
<name>A0A0M9DIY5_9BACI</name>
<dbReference type="GO" id="GO:0005975">
    <property type="term" value="P:carbohydrate metabolic process"/>
    <property type="evidence" value="ECO:0007669"/>
    <property type="project" value="InterPro"/>
</dbReference>
<evidence type="ECO:0000313" key="1">
    <source>
        <dbReference type="EMBL" id="KOY81376.1"/>
    </source>
</evidence>
<dbReference type="InterPro" id="IPR008928">
    <property type="entry name" value="6-hairpin_glycosidase_sf"/>
</dbReference>
<organism evidence="1 2">
    <name type="scientific">Lysinibacillus macroides</name>
    <dbReference type="NCBI Taxonomy" id="33935"/>
    <lineage>
        <taxon>Bacteria</taxon>
        <taxon>Bacillati</taxon>
        <taxon>Bacillota</taxon>
        <taxon>Bacilli</taxon>
        <taxon>Bacillales</taxon>
        <taxon>Bacillaceae</taxon>
        <taxon>Lysinibacillus</taxon>
    </lineage>
</organism>
<evidence type="ECO:0000313" key="2">
    <source>
        <dbReference type="Proteomes" id="UP000037977"/>
    </source>
</evidence>
<dbReference type="EMBL" id="LGCI01000010">
    <property type="protein sequence ID" value="KOY81376.1"/>
    <property type="molecule type" value="Genomic_DNA"/>
</dbReference>
<dbReference type="InterPro" id="IPR012341">
    <property type="entry name" value="6hp_glycosidase-like_sf"/>
</dbReference>
<dbReference type="STRING" id="33935.ADM90_19840"/>
<dbReference type="AlphaFoldDB" id="A0A0M9DIY5"/>
<dbReference type="PATRIC" id="fig|33935.3.peg.2795"/>
<gene>
    <name evidence="1" type="ORF">ADM90_19840</name>
</gene>
<protein>
    <submittedName>
        <fullName evidence="1">Uncharacterized protein</fullName>
    </submittedName>
</protein>
<accession>A0A0M9DIY5</accession>
<dbReference type="OrthoDB" id="428577at2"/>
<reference evidence="1 2" key="1">
    <citation type="submission" date="2015-07" db="EMBL/GenBank/DDBJ databases">
        <title>Genome sequencing project for genomic taxonomy and phylogenomics of Bacillus-like bacteria.</title>
        <authorList>
            <person name="Liu B."/>
            <person name="Wang J."/>
            <person name="Zhu Y."/>
            <person name="Liu G."/>
            <person name="Chen Q."/>
            <person name="Chen Z."/>
            <person name="Che J."/>
            <person name="Ge C."/>
            <person name="Shi H."/>
            <person name="Pan Z."/>
            <person name="Liu X."/>
        </authorList>
    </citation>
    <scope>NUCLEOTIDE SEQUENCE [LARGE SCALE GENOMIC DNA]</scope>
    <source>
        <strain evidence="1 2">DSM 54</strain>
    </source>
</reference>
<dbReference type="Gene3D" id="1.50.10.10">
    <property type="match status" value="1"/>
</dbReference>
<proteinExistence type="predicted"/>
<comment type="caution">
    <text evidence="1">The sequence shown here is derived from an EMBL/GenBank/DDBJ whole genome shotgun (WGS) entry which is preliminary data.</text>
</comment>
<dbReference type="SUPFAM" id="SSF48208">
    <property type="entry name" value="Six-hairpin glycosidases"/>
    <property type="match status" value="1"/>
</dbReference>